<dbReference type="InterPro" id="IPR026881">
    <property type="entry name" value="WYL_dom"/>
</dbReference>
<dbReference type="RefSeq" id="WP_274039406.1">
    <property type="nucleotide sequence ID" value="NZ_JANCPR020000050.1"/>
</dbReference>
<dbReference type="InterPro" id="IPR028349">
    <property type="entry name" value="PafC-like"/>
</dbReference>
<dbReference type="PROSITE" id="PS52050">
    <property type="entry name" value="WYL"/>
    <property type="match status" value="1"/>
</dbReference>
<dbReference type="Pfam" id="PF25583">
    <property type="entry name" value="WCX"/>
    <property type="match status" value="1"/>
</dbReference>
<dbReference type="PANTHER" id="PTHR34580">
    <property type="match status" value="1"/>
</dbReference>
<dbReference type="PANTHER" id="PTHR34580:SF3">
    <property type="entry name" value="PROTEIN PAFB"/>
    <property type="match status" value="1"/>
</dbReference>
<comment type="caution">
    <text evidence="5">The sequence shown here is derived from an EMBL/GenBank/DDBJ whole genome shotgun (WGS) entry which is preliminary data.</text>
</comment>
<dbReference type="InterPro" id="IPR036388">
    <property type="entry name" value="WH-like_DNA-bd_sf"/>
</dbReference>
<organism evidence="5 6">
    <name type="scientific">Streptomyces iconiensis</name>
    <dbReference type="NCBI Taxonomy" id="1384038"/>
    <lineage>
        <taxon>Bacteria</taxon>
        <taxon>Bacillati</taxon>
        <taxon>Actinomycetota</taxon>
        <taxon>Actinomycetes</taxon>
        <taxon>Kitasatosporales</taxon>
        <taxon>Streptomycetaceae</taxon>
        <taxon>Streptomyces</taxon>
    </lineage>
</organism>
<dbReference type="PROSITE" id="PS00894">
    <property type="entry name" value="HTH_DEOR_1"/>
    <property type="match status" value="1"/>
</dbReference>
<dbReference type="PIRSF" id="PIRSF016838">
    <property type="entry name" value="PafC"/>
    <property type="match status" value="1"/>
</dbReference>
<proteinExistence type="predicted"/>
<dbReference type="InterPro" id="IPR057727">
    <property type="entry name" value="WCX_dom"/>
</dbReference>
<dbReference type="SUPFAM" id="SSF46785">
    <property type="entry name" value="Winged helix' DNA-binding domain"/>
    <property type="match status" value="1"/>
</dbReference>
<dbReference type="InterPro" id="IPR036390">
    <property type="entry name" value="WH_DNA-bd_sf"/>
</dbReference>
<keyword evidence="6" id="KW-1185">Reference proteome</keyword>
<dbReference type="Proteomes" id="UP001214441">
    <property type="component" value="Unassembled WGS sequence"/>
</dbReference>
<keyword evidence="3" id="KW-0804">Transcription</keyword>
<dbReference type="PROSITE" id="PS51000">
    <property type="entry name" value="HTH_DEOR_2"/>
    <property type="match status" value="1"/>
</dbReference>
<dbReference type="Pfam" id="PF13280">
    <property type="entry name" value="WYL"/>
    <property type="match status" value="1"/>
</dbReference>
<dbReference type="EMBL" id="JANCPR020000050">
    <property type="protein sequence ID" value="MDJ1137049.1"/>
    <property type="molecule type" value="Genomic_DNA"/>
</dbReference>
<keyword evidence="2" id="KW-0238">DNA-binding</keyword>
<protein>
    <submittedName>
        <fullName evidence="5">YafY family protein</fullName>
    </submittedName>
</protein>
<name>A0ABT7A7P7_9ACTN</name>
<reference evidence="5 6" key="1">
    <citation type="submission" date="2023-05" db="EMBL/GenBank/DDBJ databases">
        <title>Streptantibioticus silvisoli sp. nov., acidotolerant actinomycetes 1 from pine litter.</title>
        <authorList>
            <person name="Swiecimska M."/>
            <person name="Golinska P."/>
            <person name="Sangal V."/>
            <person name="Wachnowicz B."/>
            <person name="Goodfellow M."/>
        </authorList>
    </citation>
    <scope>NUCLEOTIDE SEQUENCE [LARGE SCALE GENOMIC DNA]</scope>
    <source>
        <strain evidence="5 6">DSM 42109</strain>
    </source>
</reference>
<evidence type="ECO:0000256" key="3">
    <source>
        <dbReference type="ARBA" id="ARBA00023163"/>
    </source>
</evidence>
<gene>
    <name evidence="5" type="ORF">NMN56_034925</name>
</gene>
<dbReference type="Pfam" id="PF08279">
    <property type="entry name" value="HTH_11"/>
    <property type="match status" value="1"/>
</dbReference>
<evidence type="ECO:0000313" key="6">
    <source>
        <dbReference type="Proteomes" id="UP001214441"/>
    </source>
</evidence>
<evidence type="ECO:0000256" key="2">
    <source>
        <dbReference type="ARBA" id="ARBA00023125"/>
    </source>
</evidence>
<accession>A0ABT7A7P7</accession>
<dbReference type="InterPro" id="IPR051534">
    <property type="entry name" value="CBASS_pafABC_assoc_protein"/>
</dbReference>
<evidence type="ECO:0000313" key="5">
    <source>
        <dbReference type="EMBL" id="MDJ1137049.1"/>
    </source>
</evidence>
<dbReference type="InterPro" id="IPR018356">
    <property type="entry name" value="Tscrpt_reg_HTH_DeoR_CS"/>
</dbReference>
<keyword evidence="1" id="KW-0805">Transcription regulation</keyword>
<dbReference type="InterPro" id="IPR013196">
    <property type="entry name" value="HTH_11"/>
</dbReference>
<dbReference type="Gene3D" id="1.10.10.10">
    <property type="entry name" value="Winged helix-like DNA-binding domain superfamily/Winged helix DNA-binding domain"/>
    <property type="match status" value="1"/>
</dbReference>
<feature type="domain" description="HTH deoR-type" evidence="4">
    <location>
        <begin position="4"/>
        <end position="59"/>
    </location>
</feature>
<sequence length="325" mass="35445">MLETSGRLLRLLGLLQAHRDWPGSELAGRLGVSARTLRRDVDKLRELGYRVDAIGGVGGGYRMAAGSSVPPLLLDDDEAVAVAVGLRTAAGSAVARIAETSVRALAKLDQGLPSRLRRQVGALSSALVTLPSPGPTVEQDVLIAVAAAVRDHERLRFDYVAHGGGESVRDVEPYRLVHDGRRWYLFAWDTAREDWRRFRADRLTLRVPTGPRFTPRNLPAPEERLGGHFAEAMTTTRYRHRAVLTMHAPAHEVADEVPPTIGVVEPLDADTCVLRIGSDSLDQLAVWTAAFGFEFEVREPPELAAHIRGLAQRMLRAADAGEPAS</sequence>
<evidence type="ECO:0000256" key="1">
    <source>
        <dbReference type="ARBA" id="ARBA00023015"/>
    </source>
</evidence>
<evidence type="ECO:0000259" key="4">
    <source>
        <dbReference type="PROSITE" id="PS51000"/>
    </source>
</evidence>
<dbReference type="InterPro" id="IPR001034">
    <property type="entry name" value="DeoR_HTH"/>
</dbReference>